<protein>
    <recommendedName>
        <fullName evidence="4">NACHT domain-containing protein</fullName>
    </recommendedName>
</protein>
<gene>
    <name evidence="5" type="ORF">ATNIH1004_009317</name>
</gene>
<dbReference type="EMBL" id="QUQM01000006">
    <property type="protein sequence ID" value="KAA8645102.1"/>
    <property type="molecule type" value="Genomic_DNA"/>
</dbReference>
<evidence type="ECO:0000313" key="6">
    <source>
        <dbReference type="Proteomes" id="UP000324241"/>
    </source>
</evidence>
<dbReference type="Pfam" id="PF12796">
    <property type="entry name" value="Ank_2"/>
    <property type="match status" value="2"/>
</dbReference>
<name>A0A5M9MDQ0_9EURO</name>
<dbReference type="InterPro" id="IPR027417">
    <property type="entry name" value="P-loop_NTPase"/>
</dbReference>
<comment type="caution">
    <text evidence="5">The sequence shown here is derived from an EMBL/GenBank/DDBJ whole genome shotgun (WGS) entry which is preliminary data.</text>
</comment>
<dbReference type="PROSITE" id="PS50837">
    <property type="entry name" value="NACHT"/>
    <property type="match status" value="1"/>
</dbReference>
<evidence type="ECO:0000256" key="2">
    <source>
        <dbReference type="PROSITE-ProRule" id="PRU00023"/>
    </source>
</evidence>
<dbReference type="InterPro" id="IPR002110">
    <property type="entry name" value="Ankyrin_rpt"/>
</dbReference>
<keyword evidence="1" id="KW-0677">Repeat</keyword>
<feature type="region of interest" description="Disordered" evidence="3">
    <location>
        <begin position="21"/>
        <end position="54"/>
    </location>
</feature>
<dbReference type="SUPFAM" id="SSF48403">
    <property type="entry name" value="Ankyrin repeat"/>
    <property type="match status" value="1"/>
</dbReference>
<dbReference type="VEuPathDB" id="FungiDB:EYZ11_012205"/>
<feature type="repeat" description="ANK" evidence="2">
    <location>
        <begin position="951"/>
        <end position="971"/>
    </location>
</feature>
<dbReference type="AlphaFoldDB" id="A0A5M9MDQ0"/>
<dbReference type="PROSITE" id="PS50297">
    <property type="entry name" value="ANK_REP_REGION"/>
    <property type="match status" value="4"/>
</dbReference>
<dbReference type="InterPro" id="IPR054471">
    <property type="entry name" value="GPIID_WHD"/>
</dbReference>
<keyword evidence="2" id="KW-0040">ANK repeat</keyword>
<dbReference type="Pfam" id="PF17100">
    <property type="entry name" value="NACHT_N"/>
    <property type="match status" value="1"/>
</dbReference>
<dbReference type="InterPro" id="IPR007111">
    <property type="entry name" value="NACHT_NTPase"/>
</dbReference>
<dbReference type="SMART" id="SM00248">
    <property type="entry name" value="ANK"/>
    <property type="match status" value="5"/>
</dbReference>
<dbReference type="PANTHER" id="PTHR10039:SF17">
    <property type="entry name" value="FUNGAL STAND N-TERMINAL GOODBYE DOMAIN-CONTAINING PROTEIN-RELATED"/>
    <property type="match status" value="1"/>
</dbReference>
<feature type="repeat" description="ANK" evidence="2">
    <location>
        <begin position="847"/>
        <end position="871"/>
    </location>
</feature>
<dbReference type="Pfam" id="PF23239">
    <property type="entry name" value="DUF7069"/>
    <property type="match status" value="1"/>
</dbReference>
<dbReference type="OrthoDB" id="163438at2759"/>
<proteinExistence type="predicted"/>
<accession>A0A5M9MDQ0</accession>
<dbReference type="VEuPathDB" id="FungiDB:EYZ11_013498"/>
<feature type="repeat" description="ANK" evidence="2">
    <location>
        <begin position="882"/>
        <end position="906"/>
    </location>
</feature>
<dbReference type="Gene3D" id="1.25.40.20">
    <property type="entry name" value="Ankyrin repeat-containing domain"/>
    <property type="match status" value="1"/>
</dbReference>
<evidence type="ECO:0000313" key="5">
    <source>
        <dbReference type="EMBL" id="KAA8645102.1"/>
    </source>
</evidence>
<dbReference type="Pfam" id="PF22939">
    <property type="entry name" value="WHD_GPIID"/>
    <property type="match status" value="1"/>
</dbReference>
<dbReference type="InterPro" id="IPR055497">
    <property type="entry name" value="DUF7069"/>
</dbReference>
<feature type="repeat" description="ANK" evidence="2">
    <location>
        <begin position="917"/>
        <end position="941"/>
    </location>
</feature>
<reference evidence="5 6" key="1">
    <citation type="submission" date="2019-08" db="EMBL/GenBank/DDBJ databases">
        <title>The genome sequence of a newly discovered highly antifungal drug resistant Aspergillus species, Aspergillus tanneri NIH 1004.</title>
        <authorList>
            <person name="Mounaud S."/>
            <person name="Singh I."/>
            <person name="Joardar V."/>
            <person name="Pakala S."/>
            <person name="Pakala S."/>
            <person name="Venepally P."/>
            <person name="Chung J.K."/>
            <person name="Losada L."/>
            <person name="Nierman W.C."/>
        </authorList>
    </citation>
    <scope>NUCLEOTIDE SEQUENCE [LARGE SCALE GENOMIC DNA]</scope>
    <source>
        <strain evidence="5 6">NIH1004</strain>
    </source>
</reference>
<dbReference type="PANTHER" id="PTHR10039">
    <property type="entry name" value="AMELOGENIN"/>
    <property type="match status" value="1"/>
</dbReference>
<dbReference type="RefSeq" id="XP_033424463.1">
    <property type="nucleotide sequence ID" value="XM_033573911.1"/>
</dbReference>
<dbReference type="InterPro" id="IPR056884">
    <property type="entry name" value="NPHP3-like_N"/>
</dbReference>
<dbReference type="PROSITE" id="PS50088">
    <property type="entry name" value="ANK_REPEAT"/>
    <property type="match status" value="4"/>
</dbReference>
<organism evidence="5 6">
    <name type="scientific">Aspergillus tanneri</name>
    <dbReference type="NCBI Taxonomy" id="1220188"/>
    <lineage>
        <taxon>Eukaryota</taxon>
        <taxon>Fungi</taxon>
        <taxon>Dikarya</taxon>
        <taxon>Ascomycota</taxon>
        <taxon>Pezizomycotina</taxon>
        <taxon>Eurotiomycetes</taxon>
        <taxon>Eurotiomycetidae</taxon>
        <taxon>Eurotiales</taxon>
        <taxon>Aspergillaceae</taxon>
        <taxon>Aspergillus</taxon>
        <taxon>Aspergillus subgen. Circumdati</taxon>
    </lineage>
</organism>
<dbReference type="InterPro" id="IPR031359">
    <property type="entry name" value="NACHT_N"/>
</dbReference>
<evidence type="ECO:0000256" key="1">
    <source>
        <dbReference type="ARBA" id="ARBA00022737"/>
    </source>
</evidence>
<feature type="domain" description="NACHT" evidence="4">
    <location>
        <begin position="364"/>
        <end position="511"/>
    </location>
</feature>
<dbReference type="GeneID" id="54332019"/>
<dbReference type="SUPFAM" id="SSF52540">
    <property type="entry name" value="P-loop containing nucleoside triphosphate hydrolases"/>
    <property type="match status" value="1"/>
</dbReference>
<evidence type="ECO:0000259" key="4">
    <source>
        <dbReference type="PROSITE" id="PS50837"/>
    </source>
</evidence>
<sequence length="979" mass="111366">MPFFLSKPKLWKKLRLEKKPQSEKGNFLKGEVTSPSNSLLSKQEERREPTPQPNDLWVRAEQILRQSSELDKILKASAEILEYYYSLKLQPGDTSYHKRLCDFLEAKAIQVEEKKWAIHLGNHSITVRDQLTKVFRNVLAIKDIVNTAASASPPASLACAGITACFAMVVQAVEQHDLLLQGLELTSGLIPRLRVMETLYSHSQTKQAIDLLGEFQKTLVSIYTRILEFQARALCYLHRHSASQLLGNIFKWDGWADLLQDFERFEKSLDRFTSLIADTESSQRHEEVLNGHREILNALRERDIWTTTSARDERIKRFFKLLYTCPYKDRKDRNSKRVPGTCEWFTSHSLFQAWQQSKSNVSSGLLWVSADPGCGKSVLTRYLVDELLLNTNERTVCYFFFKDDFSDQRSSTSALSIILRQLFIAQPQLLQDAVLDKLDTDGDTFVQSFSELWNLLVSISTNPKAGEIICILDALDECQDSDRNQLIRAVTDFYLRPYKNSKLKFLMTSRPYDHIRRGFWELEAYLPTIHLSGDGKKEAQQISREINLVIRKRVDDISEQRSLEKDERSMLMQQLTAVENRTYLWVSLTLDVLENIPGFTKGNIHRVIQHLPTTVDNAYERILDRSLDADKARILLHIITAAMRPLSLGELSLALAISAGHQTFTEICDELEPEDRFRKTLRDVCGLFVVVIDEKVYLLHQTAKEFLVRGNNPTVNINISEVTRWKHSLLPEESNEILADICTSYLAFERNEIDHEKFYVYSSCYWSAHFRQACVREGNPLLIRAQNICNPSSDLYQVWSRIYKNYGNIVPNGPTTLFIASALGLAGVAKLLLDTGNVDVNCKDSEYGRTPLSWAAISGHEAVAKLLLDTGRVGVDYKDSIYGQTPLSLAAENGHEAVVKLLLDTGRVDVDCKDSKYGQTPLSWAAESGHEAVVKLLLSKGKVNVDCKDSNGRTPLHWAARSGHEAVVKLLQERQCPPL</sequence>
<dbReference type="Proteomes" id="UP000324241">
    <property type="component" value="Unassembled WGS sequence"/>
</dbReference>
<dbReference type="InterPro" id="IPR036770">
    <property type="entry name" value="Ankyrin_rpt-contain_sf"/>
</dbReference>
<evidence type="ECO:0000256" key="3">
    <source>
        <dbReference type="SAM" id="MobiDB-lite"/>
    </source>
</evidence>
<dbReference type="Gene3D" id="3.40.50.300">
    <property type="entry name" value="P-loop containing nucleotide triphosphate hydrolases"/>
    <property type="match status" value="1"/>
</dbReference>
<dbReference type="Pfam" id="PF24883">
    <property type="entry name" value="NPHP3_N"/>
    <property type="match status" value="1"/>
</dbReference>